<keyword evidence="2" id="KW-1185">Reference proteome</keyword>
<gene>
    <name evidence="1" type="ORF">EVEC_LOCUS12649</name>
</gene>
<dbReference type="Gene3D" id="3.40.50.1820">
    <property type="entry name" value="alpha/beta hydrolase"/>
    <property type="match status" value="1"/>
</dbReference>
<dbReference type="Proteomes" id="UP000274131">
    <property type="component" value="Unassembled WGS sequence"/>
</dbReference>
<evidence type="ECO:0000313" key="3">
    <source>
        <dbReference type="WBParaSite" id="EVEC_0001351501-mRNA-1"/>
    </source>
</evidence>
<accession>A0A0N4VR53</accession>
<dbReference type="InterPro" id="IPR029058">
    <property type="entry name" value="AB_hydrolase_fold"/>
</dbReference>
<dbReference type="PANTHER" id="PTHR32015">
    <property type="entry name" value="FASTING INDUCED LIPASE"/>
    <property type="match status" value="1"/>
</dbReference>
<dbReference type="EMBL" id="UXUI01015728">
    <property type="protein sequence ID" value="VDD97898.1"/>
    <property type="molecule type" value="Genomic_DNA"/>
</dbReference>
<dbReference type="InterPro" id="IPR002918">
    <property type="entry name" value="Lipase_EstA/Esterase_EstB"/>
</dbReference>
<reference evidence="3" key="1">
    <citation type="submission" date="2017-02" db="UniProtKB">
        <authorList>
            <consortium name="WormBaseParasite"/>
        </authorList>
    </citation>
    <scope>IDENTIFICATION</scope>
</reference>
<proteinExistence type="predicted"/>
<dbReference type="OrthoDB" id="5800633at2759"/>
<sequence>MRCHYVKQVRALIVAVRLYTGRAVDVIAYSLGVPISRKAILGGQCVDTGEDLGRPLTKFIDTFVGIAGPNHGIALQFLGLSFPGCAVAPIPICNPETGLFSGICPIESRFLRDINAVSRYEGQKIYSIFSKTDQLVGYTVCNWVTTRVPGEDGEKVFENANHDQVWEGSFEVQRRMVTDHIIV</sequence>
<organism evidence="3">
    <name type="scientific">Enterobius vermicularis</name>
    <name type="common">Human pinworm</name>
    <dbReference type="NCBI Taxonomy" id="51028"/>
    <lineage>
        <taxon>Eukaryota</taxon>
        <taxon>Metazoa</taxon>
        <taxon>Ecdysozoa</taxon>
        <taxon>Nematoda</taxon>
        <taxon>Chromadorea</taxon>
        <taxon>Rhabditida</taxon>
        <taxon>Spirurina</taxon>
        <taxon>Oxyuridomorpha</taxon>
        <taxon>Oxyuroidea</taxon>
        <taxon>Oxyuridae</taxon>
        <taxon>Enterobius</taxon>
    </lineage>
</organism>
<dbReference type="AlphaFoldDB" id="A0A0N4VR53"/>
<dbReference type="PANTHER" id="PTHR32015:SF5">
    <property type="entry name" value="LIPASE RELATED"/>
    <property type="match status" value="1"/>
</dbReference>
<name>A0A0N4VR53_ENTVE</name>
<reference evidence="1 2" key="2">
    <citation type="submission" date="2018-10" db="EMBL/GenBank/DDBJ databases">
        <authorList>
            <consortium name="Pathogen Informatics"/>
        </authorList>
    </citation>
    <scope>NUCLEOTIDE SEQUENCE [LARGE SCALE GENOMIC DNA]</scope>
</reference>
<dbReference type="GO" id="GO:0016042">
    <property type="term" value="P:lipid catabolic process"/>
    <property type="evidence" value="ECO:0007669"/>
    <property type="project" value="InterPro"/>
</dbReference>
<protein>
    <submittedName>
        <fullName evidence="3">Triacylglycerol lipase</fullName>
    </submittedName>
</protein>
<evidence type="ECO:0000313" key="2">
    <source>
        <dbReference type="Proteomes" id="UP000274131"/>
    </source>
</evidence>
<dbReference type="Pfam" id="PF01674">
    <property type="entry name" value="Lipase_2"/>
    <property type="match status" value="1"/>
</dbReference>
<dbReference type="WBParaSite" id="EVEC_0001351501-mRNA-1">
    <property type="protein sequence ID" value="EVEC_0001351501-mRNA-1"/>
    <property type="gene ID" value="EVEC_0001351501"/>
</dbReference>
<dbReference type="GO" id="GO:0016298">
    <property type="term" value="F:lipase activity"/>
    <property type="evidence" value="ECO:0007669"/>
    <property type="project" value="TreeGrafter"/>
</dbReference>
<dbReference type="SUPFAM" id="SSF53474">
    <property type="entry name" value="alpha/beta-Hydrolases"/>
    <property type="match status" value="1"/>
</dbReference>
<evidence type="ECO:0000313" key="1">
    <source>
        <dbReference type="EMBL" id="VDD97898.1"/>
    </source>
</evidence>